<sequence>MAVVEKPTDVIIAVFQEQEESLRNAEYPDIGITPKSVASSSIGWPIGDPDSRGAAIADRPNLVEEPGSTQAILPARCYQRTLSLPTEPAGGLSFAERLQAQLNSRDGNAQPDLPKPSSCAALTEPLLQPPSLGAKSATATFGDLGNRSEHGTDITSISRRDPSEWETFRVLRRELRRNASRVQKQASVALSAASSPPASPKRLKDSTGDIEEGRPSLPPTAVVQSSLMPATATESLVRRTKSMITLPRSRGSMVLADGQHLHPKHSLLSSLPAEQSLVAAGSIVSASPRKEKIPPVLQAAKRKVEQYVDMEAIAAATPRRHKDAGAASIGYDNEAKENKHYRLVATDESEGEEESNNSTADKAVPPLWKRLLQRMTGTVLIIKGVSWGIFFIVWSMHTTMPPVDLDVINLSLRGNLPLINGALQATLPSSLGACTSDSMHLAPKPCVGNSSLYYVRERVYEVNARWVSGLKTTKLDNIYLSVPQENRLALSIEGVIGELPLSLFVGQCVTPDTWFTGRCDKLWDNTDACCGTDKHFQVVLQSVCSEEYPFVRQITVENISVQQITIQEQFLGLISISLSDVTTTLQEALTKELQPFLMNNAFIPWGGQTLSLGELINKILALNINRDASGHERFECPKPPVGGFGPSQYEKQGVLERTFGGR</sequence>
<feature type="compositionally biased region" description="Low complexity" evidence="1">
    <location>
        <begin position="186"/>
        <end position="196"/>
    </location>
</feature>
<feature type="region of interest" description="Disordered" evidence="1">
    <location>
        <begin position="186"/>
        <end position="221"/>
    </location>
</feature>
<dbReference type="Proteomes" id="UP000591131">
    <property type="component" value="Unassembled WGS sequence"/>
</dbReference>
<feature type="compositionally biased region" description="Basic and acidic residues" evidence="1">
    <location>
        <begin position="202"/>
        <end position="214"/>
    </location>
</feature>
<feature type="region of interest" description="Disordered" evidence="1">
    <location>
        <begin position="128"/>
        <end position="163"/>
    </location>
</feature>
<accession>A0A7J6MQX1</accession>
<keyword evidence="3" id="KW-1185">Reference proteome</keyword>
<proteinExistence type="predicted"/>
<organism evidence="2 3">
    <name type="scientific">Perkinsus chesapeaki</name>
    <name type="common">Clam parasite</name>
    <name type="synonym">Perkinsus andrewsi</name>
    <dbReference type="NCBI Taxonomy" id="330153"/>
    <lineage>
        <taxon>Eukaryota</taxon>
        <taxon>Sar</taxon>
        <taxon>Alveolata</taxon>
        <taxon>Perkinsozoa</taxon>
        <taxon>Perkinsea</taxon>
        <taxon>Perkinsida</taxon>
        <taxon>Perkinsidae</taxon>
        <taxon>Perkinsus</taxon>
    </lineage>
</organism>
<dbReference type="AlphaFoldDB" id="A0A7J6MQX1"/>
<reference evidence="2 3" key="1">
    <citation type="submission" date="2020-04" db="EMBL/GenBank/DDBJ databases">
        <title>Perkinsus chesapeaki whole genome sequence.</title>
        <authorList>
            <person name="Bogema D.R."/>
        </authorList>
    </citation>
    <scope>NUCLEOTIDE SEQUENCE [LARGE SCALE GENOMIC DNA]</scope>
    <source>
        <strain evidence="2">ATCC PRA-425</strain>
    </source>
</reference>
<comment type="caution">
    <text evidence="2">The sequence shown here is derived from an EMBL/GenBank/DDBJ whole genome shotgun (WGS) entry which is preliminary data.</text>
</comment>
<gene>
    <name evidence="2" type="ORF">FOL47_009935</name>
</gene>
<evidence type="ECO:0000313" key="2">
    <source>
        <dbReference type="EMBL" id="KAF4673904.1"/>
    </source>
</evidence>
<evidence type="ECO:0000256" key="1">
    <source>
        <dbReference type="SAM" id="MobiDB-lite"/>
    </source>
</evidence>
<protein>
    <submittedName>
        <fullName evidence="2">Uncharacterized protein</fullName>
    </submittedName>
</protein>
<dbReference type="OrthoDB" id="331293at2759"/>
<evidence type="ECO:0000313" key="3">
    <source>
        <dbReference type="Proteomes" id="UP000591131"/>
    </source>
</evidence>
<name>A0A7J6MQX1_PERCH</name>
<feature type="compositionally biased region" description="Basic and acidic residues" evidence="1">
    <location>
        <begin position="146"/>
        <end position="163"/>
    </location>
</feature>
<dbReference type="EMBL" id="JAAPAO010000073">
    <property type="protein sequence ID" value="KAF4673904.1"/>
    <property type="molecule type" value="Genomic_DNA"/>
</dbReference>